<dbReference type="InterPro" id="IPR000192">
    <property type="entry name" value="Aminotrans_V_dom"/>
</dbReference>
<proteinExistence type="inferred from homology"/>
<comment type="similarity">
    <text evidence="2">Belongs to the class-V pyridoxal-phosphate-dependent aminotransferase family. Csd subfamily.</text>
</comment>
<accession>A0ABV6Y0R7</accession>
<comment type="cofactor">
    <cofactor evidence="1">
        <name>pyridoxal 5'-phosphate</name>
        <dbReference type="ChEBI" id="CHEBI:597326"/>
    </cofactor>
</comment>
<comment type="caution">
    <text evidence="8">The sequence shown here is derived from an EMBL/GenBank/DDBJ whole genome shotgun (WGS) entry which is preliminary data.</text>
</comment>
<reference evidence="8 9" key="1">
    <citation type="submission" date="2024-06" db="EMBL/GenBank/DDBJ databases">
        <authorList>
            <person name="Lee S.D."/>
        </authorList>
    </citation>
    <scope>NUCLEOTIDE SEQUENCE [LARGE SCALE GENOMIC DNA]</scope>
    <source>
        <strain evidence="8 9">N1-10</strain>
    </source>
</reference>
<evidence type="ECO:0000256" key="6">
    <source>
        <dbReference type="ARBA" id="ARBA00050776"/>
    </source>
</evidence>
<dbReference type="Gene3D" id="3.90.1150.10">
    <property type="entry name" value="Aspartate Aminotransferase, domain 1"/>
    <property type="match status" value="1"/>
</dbReference>
<gene>
    <name evidence="8" type="ORF">ABUW04_36845</name>
</gene>
<evidence type="ECO:0000256" key="5">
    <source>
        <dbReference type="ARBA" id="ARBA00022898"/>
    </source>
</evidence>
<evidence type="ECO:0000256" key="2">
    <source>
        <dbReference type="ARBA" id="ARBA00010447"/>
    </source>
</evidence>
<organism evidence="8 9">
    <name type="scientific">Streptacidiphilus jeojiensis</name>
    <dbReference type="NCBI Taxonomy" id="3229225"/>
    <lineage>
        <taxon>Bacteria</taxon>
        <taxon>Bacillati</taxon>
        <taxon>Actinomycetota</taxon>
        <taxon>Actinomycetes</taxon>
        <taxon>Kitasatosporales</taxon>
        <taxon>Streptomycetaceae</taxon>
        <taxon>Streptacidiphilus</taxon>
    </lineage>
</organism>
<dbReference type="CDD" id="cd06453">
    <property type="entry name" value="SufS_like"/>
    <property type="match status" value="1"/>
</dbReference>
<dbReference type="GO" id="GO:0031071">
    <property type="term" value="F:cysteine desulfurase activity"/>
    <property type="evidence" value="ECO:0007669"/>
    <property type="project" value="UniProtKB-EC"/>
</dbReference>
<dbReference type="InterPro" id="IPR015424">
    <property type="entry name" value="PyrdxlP-dep_Trfase"/>
</dbReference>
<name>A0ABV6Y0R7_9ACTN</name>
<dbReference type="PANTHER" id="PTHR43586">
    <property type="entry name" value="CYSTEINE DESULFURASE"/>
    <property type="match status" value="1"/>
</dbReference>
<dbReference type="EC" id="2.8.1.7" evidence="3"/>
<dbReference type="Gene3D" id="3.40.640.10">
    <property type="entry name" value="Type I PLP-dependent aspartate aminotransferase-like (Major domain)"/>
    <property type="match status" value="1"/>
</dbReference>
<sequence length="411" mass="44803">MDTDAIRKDFPILQRVLHDGKPLVYLDSAATSQKPRQVLDAVNAYYEQHNANVHRGVHTLAEEATALYEGARDKVASFVNAPSRDEVIFTKNASESLNLVANMLGWADEPYRVDAESEIVITEMEHHSNIVPWQLLSQRTGAKLKWFGLTDDGRLDLSNIDEIITEKTKVVSFVLVSNILGTINPVEAIVRRAQDVGALVVIDASQAAPHMPLDVQALEADFVAFTGHKMLAPTGIGVLWGRQELLEDLPPFLGGGEMIETVSMSSSTYAPAPHKFEAGTPPISQAIGLGAAIDYLSAIGMENIAAHEKEIVEYAVRRLQEVPDLKIIGPDTAEDRGAAISFTLGDIHPHDVGQVLDEQGIAVRVGHHCARPVCLRYGIPATTRASFYLYSTEAEVDALIDGLHTVRAFFG</sequence>
<dbReference type="SUPFAM" id="SSF53383">
    <property type="entry name" value="PLP-dependent transferases"/>
    <property type="match status" value="1"/>
</dbReference>
<keyword evidence="9" id="KW-1185">Reference proteome</keyword>
<evidence type="ECO:0000256" key="1">
    <source>
        <dbReference type="ARBA" id="ARBA00001933"/>
    </source>
</evidence>
<dbReference type="InterPro" id="IPR015421">
    <property type="entry name" value="PyrdxlP-dep_Trfase_major"/>
</dbReference>
<evidence type="ECO:0000256" key="3">
    <source>
        <dbReference type="ARBA" id="ARBA00012239"/>
    </source>
</evidence>
<keyword evidence="5" id="KW-0663">Pyridoxal phosphate</keyword>
<protein>
    <recommendedName>
        <fullName evidence="3">cysteine desulfurase</fullName>
        <ecNumber evidence="3">2.8.1.7</ecNumber>
    </recommendedName>
</protein>
<evidence type="ECO:0000256" key="4">
    <source>
        <dbReference type="ARBA" id="ARBA00022679"/>
    </source>
</evidence>
<dbReference type="RefSeq" id="WP_380568715.1">
    <property type="nucleotide sequence ID" value="NZ_JBEUKS010000019.1"/>
</dbReference>
<feature type="domain" description="Aminotransferase class V" evidence="7">
    <location>
        <begin position="24"/>
        <end position="399"/>
    </location>
</feature>
<evidence type="ECO:0000313" key="9">
    <source>
        <dbReference type="Proteomes" id="UP001592581"/>
    </source>
</evidence>
<dbReference type="Proteomes" id="UP001592581">
    <property type="component" value="Unassembled WGS sequence"/>
</dbReference>
<comment type="catalytic activity">
    <reaction evidence="6">
        <text>(sulfur carrier)-H + L-cysteine = (sulfur carrier)-SH + L-alanine</text>
        <dbReference type="Rhea" id="RHEA:43892"/>
        <dbReference type="Rhea" id="RHEA-COMP:14737"/>
        <dbReference type="Rhea" id="RHEA-COMP:14739"/>
        <dbReference type="ChEBI" id="CHEBI:29917"/>
        <dbReference type="ChEBI" id="CHEBI:35235"/>
        <dbReference type="ChEBI" id="CHEBI:57972"/>
        <dbReference type="ChEBI" id="CHEBI:64428"/>
        <dbReference type="EC" id="2.8.1.7"/>
    </reaction>
</comment>
<dbReference type="PANTHER" id="PTHR43586:SF8">
    <property type="entry name" value="CYSTEINE DESULFURASE 1, CHLOROPLASTIC"/>
    <property type="match status" value="1"/>
</dbReference>
<keyword evidence="4 8" id="KW-0808">Transferase</keyword>
<dbReference type="InterPro" id="IPR015422">
    <property type="entry name" value="PyrdxlP-dep_Trfase_small"/>
</dbReference>
<dbReference type="Pfam" id="PF00266">
    <property type="entry name" value="Aminotran_5"/>
    <property type="match status" value="1"/>
</dbReference>
<evidence type="ECO:0000259" key="7">
    <source>
        <dbReference type="Pfam" id="PF00266"/>
    </source>
</evidence>
<dbReference type="EMBL" id="JBEUKS010000019">
    <property type="protein sequence ID" value="MFC1443819.1"/>
    <property type="molecule type" value="Genomic_DNA"/>
</dbReference>
<dbReference type="InterPro" id="IPR010970">
    <property type="entry name" value="Cys_dSase_SufS"/>
</dbReference>
<dbReference type="NCBIfam" id="TIGR01979">
    <property type="entry name" value="sufS"/>
    <property type="match status" value="1"/>
</dbReference>
<evidence type="ECO:0000313" key="8">
    <source>
        <dbReference type="EMBL" id="MFC1443819.1"/>
    </source>
</evidence>